<dbReference type="EC" id="6.3.5.2" evidence="2"/>
<keyword evidence="4 10" id="KW-0547">Nucleotide-binding</keyword>
<dbReference type="PROSITE" id="PS51273">
    <property type="entry name" value="GATASE_TYPE_1"/>
    <property type="match status" value="1"/>
</dbReference>
<keyword evidence="3" id="KW-0436">Ligase</keyword>
<evidence type="ECO:0000256" key="3">
    <source>
        <dbReference type="ARBA" id="ARBA00022598"/>
    </source>
</evidence>
<dbReference type="PANTHER" id="PTHR11922:SF2">
    <property type="entry name" value="GMP SYNTHASE [GLUTAMINE-HYDROLYZING]"/>
    <property type="match status" value="1"/>
</dbReference>
<feature type="binding site" evidence="10">
    <location>
        <begin position="250"/>
        <end position="256"/>
    </location>
    <ligand>
        <name>ATP</name>
        <dbReference type="ChEBI" id="CHEBI:30616"/>
    </ligand>
</feature>
<dbReference type="InterPro" id="IPR017926">
    <property type="entry name" value="GATASE"/>
</dbReference>
<dbReference type="Gene3D" id="3.40.50.620">
    <property type="entry name" value="HUPs"/>
    <property type="match status" value="1"/>
</dbReference>
<dbReference type="Proteomes" id="UP000708148">
    <property type="component" value="Unassembled WGS sequence"/>
</dbReference>
<evidence type="ECO:0000256" key="10">
    <source>
        <dbReference type="PROSITE-ProRule" id="PRU00886"/>
    </source>
</evidence>
<keyword evidence="6 10" id="KW-0658">Purine biosynthesis</keyword>
<reference evidence="12" key="1">
    <citation type="submission" date="2020-12" db="EMBL/GenBank/DDBJ databases">
        <authorList>
            <person name="Iha C."/>
        </authorList>
    </citation>
    <scope>NUCLEOTIDE SEQUENCE</scope>
</reference>
<gene>
    <name evidence="12" type="ORF">OSTQU699_LOCUS8680</name>
</gene>
<dbReference type="InterPro" id="IPR004739">
    <property type="entry name" value="GMP_synth_GATase"/>
</dbReference>
<dbReference type="InterPro" id="IPR029062">
    <property type="entry name" value="Class_I_gatase-like"/>
</dbReference>
<dbReference type="GO" id="GO:0005829">
    <property type="term" value="C:cytosol"/>
    <property type="evidence" value="ECO:0007669"/>
    <property type="project" value="TreeGrafter"/>
</dbReference>
<dbReference type="NCBIfam" id="TIGR00888">
    <property type="entry name" value="guaA_Nterm"/>
    <property type="match status" value="1"/>
</dbReference>
<evidence type="ECO:0000256" key="5">
    <source>
        <dbReference type="ARBA" id="ARBA00022749"/>
    </source>
</evidence>
<protein>
    <recommendedName>
        <fullName evidence="2">GMP synthase (glutamine-hydrolyzing)</fullName>
        <ecNumber evidence="2">6.3.5.2</ecNumber>
    </recommendedName>
    <alternativeName>
        <fullName evidence="9">Glutamine amidotransferase</fullName>
    </alternativeName>
</protein>
<keyword evidence="7 10" id="KW-0067">ATP-binding</keyword>
<dbReference type="PRINTS" id="PR00096">
    <property type="entry name" value="GATASE"/>
</dbReference>
<dbReference type="Gene3D" id="3.30.300.10">
    <property type="match status" value="1"/>
</dbReference>
<evidence type="ECO:0000313" key="13">
    <source>
        <dbReference type="Proteomes" id="UP000708148"/>
    </source>
</evidence>
<dbReference type="EMBL" id="CAJHUC010002163">
    <property type="protein sequence ID" value="CAD7703323.1"/>
    <property type="molecule type" value="Genomic_DNA"/>
</dbReference>
<name>A0A8S1JGT1_9CHLO</name>
<evidence type="ECO:0000256" key="6">
    <source>
        <dbReference type="ARBA" id="ARBA00022755"/>
    </source>
</evidence>
<dbReference type="SUPFAM" id="SSF52402">
    <property type="entry name" value="Adenine nucleotide alpha hydrolases-like"/>
    <property type="match status" value="1"/>
</dbReference>
<dbReference type="NCBIfam" id="NF000848">
    <property type="entry name" value="PRK00074.1"/>
    <property type="match status" value="1"/>
</dbReference>
<dbReference type="OrthoDB" id="1724632at2759"/>
<organism evidence="12 13">
    <name type="scientific">Ostreobium quekettii</name>
    <dbReference type="NCBI Taxonomy" id="121088"/>
    <lineage>
        <taxon>Eukaryota</taxon>
        <taxon>Viridiplantae</taxon>
        <taxon>Chlorophyta</taxon>
        <taxon>core chlorophytes</taxon>
        <taxon>Ulvophyceae</taxon>
        <taxon>TCBD clade</taxon>
        <taxon>Bryopsidales</taxon>
        <taxon>Ostreobineae</taxon>
        <taxon>Ostreobiaceae</taxon>
        <taxon>Ostreobium</taxon>
    </lineage>
</organism>
<dbReference type="Pfam" id="PF00958">
    <property type="entry name" value="GMP_synt_C"/>
    <property type="match status" value="1"/>
</dbReference>
<evidence type="ECO:0000256" key="1">
    <source>
        <dbReference type="ARBA" id="ARBA00005153"/>
    </source>
</evidence>
<dbReference type="PROSITE" id="PS51553">
    <property type="entry name" value="GMPS_ATP_PPASE"/>
    <property type="match status" value="1"/>
</dbReference>
<accession>A0A8S1JGT1</accession>
<proteinExistence type="predicted"/>
<dbReference type="FunFam" id="3.40.50.880:FF:000001">
    <property type="entry name" value="GMP synthase [glutamine-hydrolyzing]"/>
    <property type="match status" value="1"/>
</dbReference>
<comment type="caution">
    <text evidence="12">The sequence shown here is derived from an EMBL/GenBank/DDBJ whole genome shotgun (WGS) entry which is preliminary data.</text>
</comment>
<dbReference type="InterPro" id="IPR014729">
    <property type="entry name" value="Rossmann-like_a/b/a_fold"/>
</dbReference>
<dbReference type="AlphaFoldDB" id="A0A8S1JGT1"/>
<evidence type="ECO:0000256" key="9">
    <source>
        <dbReference type="ARBA" id="ARBA00031356"/>
    </source>
</evidence>
<keyword evidence="8" id="KW-0315">Glutamine amidotransferase</keyword>
<dbReference type="Pfam" id="PF00117">
    <property type="entry name" value="GATase"/>
    <property type="match status" value="1"/>
</dbReference>
<evidence type="ECO:0000313" key="12">
    <source>
        <dbReference type="EMBL" id="CAD7703323.1"/>
    </source>
</evidence>
<dbReference type="CDD" id="cd01742">
    <property type="entry name" value="GATase1_GMP_Synthase"/>
    <property type="match status" value="1"/>
</dbReference>
<evidence type="ECO:0000256" key="4">
    <source>
        <dbReference type="ARBA" id="ARBA00022741"/>
    </source>
</evidence>
<dbReference type="GO" id="GO:0003921">
    <property type="term" value="F:GMP synthase activity"/>
    <property type="evidence" value="ECO:0007669"/>
    <property type="project" value="InterPro"/>
</dbReference>
<dbReference type="FunFam" id="3.40.50.620:FF:000001">
    <property type="entry name" value="GMP synthase [glutamine-hydrolyzing]"/>
    <property type="match status" value="1"/>
</dbReference>
<evidence type="ECO:0000256" key="8">
    <source>
        <dbReference type="ARBA" id="ARBA00022962"/>
    </source>
</evidence>
<dbReference type="SUPFAM" id="SSF52317">
    <property type="entry name" value="Class I glutamine amidotransferase-like"/>
    <property type="match status" value="1"/>
</dbReference>
<comment type="pathway">
    <text evidence="1">Purine metabolism; GMP biosynthesis; GMP from XMP (L-Gln route): step 1/1.</text>
</comment>
<sequence length="515" mass="56399">MPDGQIPSPNGPGVAGDGKAVYSVVVLDFGSQYTQLIARRVREIGVHSTLLPGDATADRIFSAGAGAVILSGGPQSVTQAGAPRCPPGFLDRCAASGVPVLGVCYGMQLMVDEMGGEVRPACEGGAEYGRMEVEASEEAVLFAGEGCSGRQTVWMSHGDEVVRLPKGFAPVGTSDQGVIVAMEDSKRRLFGLQYHPEVMHSEKGEATLKHFLMGICGLKPNWSMQNVLENKLRQIDMQVGPDAHAICALSGGVDSAVAAVLVHKVLGKRLHCVFVDHGLLRYKERERVCEMFSKHLHLSVTTMDRSKEMLARLAGVKDPEAKRKAIGAEFIKAFQDFRDDLEQRQGIKPEFLTQGTLYPDVIESCPPPGTERTHSHTIKSHHNVGGLPEDLQFQLIEPLKELFKDEVRQLGRLLGVPEEFIRRHPFPGPGLAVRILGDVTIENRLDELREGDQRTHSHVIALRAVTSMDGMTADWYPFEPKFLQTVSSRICNKVRGVNRVVYDVTSKPPGTIEWE</sequence>
<dbReference type="InterPro" id="IPR025777">
    <property type="entry name" value="GMPS_ATP_PPase_dom"/>
</dbReference>
<evidence type="ECO:0000259" key="11">
    <source>
        <dbReference type="PROSITE" id="PS51553"/>
    </source>
</evidence>
<evidence type="ECO:0000256" key="2">
    <source>
        <dbReference type="ARBA" id="ARBA00012746"/>
    </source>
</evidence>
<dbReference type="SUPFAM" id="SSF54810">
    <property type="entry name" value="GMP synthetase C-terminal dimerisation domain"/>
    <property type="match status" value="1"/>
</dbReference>
<evidence type="ECO:0000256" key="7">
    <source>
        <dbReference type="ARBA" id="ARBA00022840"/>
    </source>
</evidence>
<keyword evidence="5 10" id="KW-0332">GMP biosynthesis</keyword>
<dbReference type="Gene3D" id="3.40.50.880">
    <property type="match status" value="1"/>
</dbReference>
<keyword evidence="13" id="KW-1185">Reference proteome</keyword>
<dbReference type="InterPro" id="IPR001674">
    <property type="entry name" value="GMP_synth_C"/>
</dbReference>
<dbReference type="PRINTS" id="PR00097">
    <property type="entry name" value="ANTSNTHASEII"/>
</dbReference>
<dbReference type="GO" id="GO:0005524">
    <property type="term" value="F:ATP binding"/>
    <property type="evidence" value="ECO:0007669"/>
    <property type="project" value="UniProtKB-UniRule"/>
</dbReference>
<dbReference type="CDD" id="cd01997">
    <property type="entry name" value="GMP_synthase_C"/>
    <property type="match status" value="1"/>
</dbReference>
<dbReference type="PANTHER" id="PTHR11922">
    <property type="entry name" value="GMP SYNTHASE-RELATED"/>
    <property type="match status" value="1"/>
</dbReference>
<feature type="domain" description="GMPS ATP-PPase" evidence="11">
    <location>
        <begin position="222"/>
        <end position="423"/>
    </location>
</feature>